<accession>A0A9D5HMS2</accession>
<feature type="transmembrane region" description="Helical" evidence="2">
    <location>
        <begin position="602"/>
        <end position="631"/>
    </location>
</feature>
<proteinExistence type="predicted"/>
<dbReference type="EMBL" id="JAGGNH010000002">
    <property type="protein sequence ID" value="KAJ0982575.1"/>
    <property type="molecule type" value="Genomic_DNA"/>
</dbReference>
<evidence type="ECO:0000256" key="2">
    <source>
        <dbReference type="SAM" id="Phobius"/>
    </source>
</evidence>
<name>A0A9D5HMS2_9LILI</name>
<comment type="caution">
    <text evidence="3">The sequence shown here is derived from an EMBL/GenBank/DDBJ whole genome shotgun (WGS) entry which is preliminary data.</text>
</comment>
<dbReference type="OrthoDB" id="1903413at2759"/>
<gene>
    <name evidence="3" type="ORF">J5N97_010830</name>
</gene>
<dbReference type="Proteomes" id="UP001085076">
    <property type="component" value="Miscellaneous, Linkage group lg02"/>
</dbReference>
<dbReference type="AlphaFoldDB" id="A0A9D5HMS2"/>
<keyword evidence="1" id="KW-0175">Coiled coil</keyword>
<evidence type="ECO:0000256" key="1">
    <source>
        <dbReference type="SAM" id="Coils"/>
    </source>
</evidence>
<evidence type="ECO:0000313" key="4">
    <source>
        <dbReference type="Proteomes" id="UP001085076"/>
    </source>
</evidence>
<keyword evidence="2" id="KW-0472">Membrane</keyword>
<feature type="coiled-coil region" evidence="1">
    <location>
        <begin position="439"/>
        <end position="469"/>
    </location>
</feature>
<keyword evidence="2" id="KW-1133">Transmembrane helix</keyword>
<evidence type="ECO:0000313" key="3">
    <source>
        <dbReference type="EMBL" id="KAJ0982575.1"/>
    </source>
</evidence>
<feature type="transmembrane region" description="Helical" evidence="2">
    <location>
        <begin position="519"/>
        <end position="538"/>
    </location>
</feature>
<dbReference type="InterPro" id="IPR006927">
    <property type="entry name" value="DUF639"/>
</dbReference>
<sequence>MEMKRPPLSPIATTLLLRCARMVDASVDVLLEEFEPNLKTEKENSSRKLVEFCCSKTVGSFCCDLEEKIIDGSFSRFTFDMMLAWESPSSVDEQCYSEGLAKEKEDREEALRRNGGRIDDDISLFYSDLLPLLVNEEGSVGEDAFVWMVSLFPLAADVVNARFTFEALTAPTAGRLHFPAYDRFLKEMDKCIKYLQKQQTPTGMELAEDEFILHVEGTAKTQRVVRHIGMTSWPGRLTLTNKALYFEASGALSYENALKIDLSRSVLGHRLSTTSTGPWGVPLFDKAITYESEQQTEPVVLEFPEMTSSTRRNHWLTLVKEIILLHDFISKYNIKSPSKSWEIHARTIFGILRLHAAREMLRLSPPTPTNFLIFSLLDELPKGDYVLEDLSNSLKAIDGIHPSSATSVLKGLKMSCPIDSTMEIEEVLEKQSSEKADSLASLELSINQVREEAKEASIAKATIEELKDEGITDSCLVLMELLNLLKKALPWFEGILAWERPSITIGVLAMALLVTYKEWFGYALATVLMSVVGFMLWARRKSLRDEYIEIPVPISPDQMIMKNLALVKHTLDKLRAVLQTTNITALKIQSILVSRAPKHANLVMWVASGIAAVLMIVQLKFILMGMIIYLFCIYNTTNRIRKSIPSDKSDRRLKEWWDSIPVAPVHIIRNT</sequence>
<dbReference type="Pfam" id="PF04842">
    <property type="entry name" value="DUF639"/>
    <property type="match status" value="1"/>
</dbReference>
<keyword evidence="2" id="KW-0812">Transmembrane</keyword>
<organism evidence="3 4">
    <name type="scientific">Dioscorea zingiberensis</name>
    <dbReference type="NCBI Taxonomy" id="325984"/>
    <lineage>
        <taxon>Eukaryota</taxon>
        <taxon>Viridiplantae</taxon>
        <taxon>Streptophyta</taxon>
        <taxon>Embryophyta</taxon>
        <taxon>Tracheophyta</taxon>
        <taxon>Spermatophyta</taxon>
        <taxon>Magnoliopsida</taxon>
        <taxon>Liliopsida</taxon>
        <taxon>Dioscoreales</taxon>
        <taxon>Dioscoreaceae</taxon>
        <taxon>Dioscorea</taxon>
    </lineage>
</organism>
<reference evidence="3" key="2">
    <citation type="journal article" date="2022" name="Hortic Res">
        <title>The genome of Dioscorea zingiberensis sheds light on the biosynthesis, origin and evolution of the medicinally important diosgenin saponins.</title>
        <authorList>
            <person name="Li Y."/>
            <person name="Tan C."/>
            <person name="Li Z."/>
            <person name="Guo J."/>
            <person name="Li S."/>
            <person name="Chen X."/>
            <person name="Wang C."/>
            <person name="Dai X."/>
            <person name="Yang H."/>
            <person name="Song W."/>
            <person name="Hou L."/>
            <person name="Xu J."/>
            <person name="Tong Z."/>
            <person name="Xu A."/>
            <person name="Yuan X."/>
            <person name="Wang W."/>
            <person name="Yang Q."/>
            <person name="Chen L."/>
            <person name="Sun Z."/>
            <person name="Wang K."/>
            <person name="Pan B."/>
            <person name="Chen J."/>
            <person name="Bao Y."/>
            <person name="Liu F."/>
            <person name="Qi X."/>
            <person name="Gang D.R."/>
            <person name="Wen J."/>
            <person name="Li J."/>
        </authorList>
    </citation>
    <scope>NUCLEOTIDE SEQUENCE</scope>
    <source>
        <strain evidence="3">Dzin_1.0</strain>
    </source>
</reference>
<dbReference type="PANTHER" id="PTHR31860">
    <property type="entry name" value="HEAT-INDUCIBLE TRANSCRIPTION REPRESSOR (DUF639)-RELATED"/>
    <property type="match status" value="1"/>
</dbReference>
<protein>
    <submittedName>
        <fullName evidence="3">Uncharacterized protein</fullName>
    </submittedName>
</protein>
<dbReference type="PANTHER" id="PTHR31860:SF5">
    <property type="entry name" value="ARGH (DUF639)"/>
    <property type="match status" value="1"/>
</dbReference>
<keyword evidence="4" id="KW-1185">Reference proteome</keyword>
<reference evidence="3" key="1">
    <citation type="submission" date="2021-03" db="EMBL/GenBank/DDBJ databases">
        <authorList>
            <person name="Li Z."/>
            <person name="Yang C."/>
        </authorList>
    </citation>
    <scope>NUCLEOTIDE SEQUENCE</scope>
    <source>
        <strain evidence="3">Dzin_1.0</strain>
        <tissue evidence="3">Leaf</tissue>
    </source>
</reference>